<dbReference type="Pfam" id="PF07853">
    <property type="entry name" value="DUF1648"/>
    <property type="match status" value="1"/>
</dbReference>
<feature type="domain" description="DUF1648" evidence="2">
    <location>
        <begin position="12"/>
        <end position="58"/>
    </location>
</feature>
<proteinExistence type="predicted"/>
<dbReference type="PANTHER" id="PTHR37810:SF5">
    <property type="entry name" value="IMMUNITY PROTEIN SDPI"/>
    <property type="match status" value="1"/>
</dbReference>
<feature type="transmembrane region" description="Helical" evidence="1">
    <location>
        <begin position="49"/>
        <end position="70"/>
    </location>
</feature>
<dbReference type="GO" id="GO:0009636">
    <property type="term" value="P:response to toxic substance"/>
    <property type="evidence" value="ECO:0007669"/>
    <property type="project" value="TreeGrafter"/>
</dbReference>
<name>A0A3E3ECH1_9FIRM</name>
<dbReference type="InterPro" id="IPR025962">
    <property type="entry name" value="SdpI/YhfL"/>
</dbReference>
<dbReference type="PIRSF" id="PIRSF038959">
    <property type="entry name" value="SdpI"/>
    <property type="match status" value="1"/>
</dbReference>
<feature type="transmembrane region" description="Helical" evidence="1">
    <location>
        <begin position="160"/>
        <end position="178"/>
    </location>
</feature>
<organism evidence="3 4">
    <name type="scientific">Thomasclavelia ramosa</name>
    <dbReference type="NCBI Taxonomy" id="1547"/>
    <lineage>
        <taxon>Bacteria</taxon>
        <taxon>Bacillati</taxon>
        <taxon>Bacillota</taxon>
        <taxon>Erysipelotrichia</taxon>
        <taxon>Erysipelotrichales</taxon>
        <taxon>Coprobacillaceae</taxon>
        <taxon>Thomasclavelia</taxon>
    </lineage>
</organism>
<dbReference type="EMBL" id="QUSL01000018">
    <property type="protein sequence ID" value="RGD84268.1"/>
    <property type="molecule type" value="Genomic_DNA"/>
</dbReference>
<accession>A0A3E3ECH1</accession>
<keyword evidence="1" id="KW-0812">Transmembrane</keyword>
<reference evidence="3 4" key="1">
    <citation type="submission" date="2018-08" db="EMBL/GenBank/DDBJ databases">
        <title>A genome reference for cultivated species of the human gut microbiota.</title>
        <authorList>
            <person name="Zou Y."/>
            <person name="Xue W."/>
            <person name="Luo G."/>
        </authorList>
    </citation>
    <scope>NUCLEOTIDE SEQUENCE [LARGE SCALE GENOMIC DNA]</scope>
    <source>
        <strain evidence="3 4">OM06-4</strain>
    </source>
</reference>
<comment type="caution">
    <text evidence="3">The sequence shown here is derived from an EMBL/GenBank/DDBJ whole genome shotgun (WGS) entry which is preliminary data.</text>
</comment>
<dbReference type="Proteomes" id="UP000261032">
    <property type="component" value="Unassembled WGS sequence"/>
</dbReference>
<evidence type="ECO:0000313" key="4">
    <source>
        <dbReference type="Proteomes" id="UP000261032"/>
    </source>
</evidence>
<evidence type="ECO:0000256" key="1">
    <source>
        <dbReference type="SAM" id="Phobius"/>
    </source>
</evidence>
<keyword evidence="1" id="KW-1133">Transmembrane helix</keyword>
<keyword evidence="1" id="KW-0472">Membrane</keyword>
<dbReference type="Pfam" id="PF13630">
    <property type="entry name" value="SdpI"/>
    <property type="match status" value="1"/>
</dbReference>
<feature type="transmembrane region" description="Helical" evidence="1">
    <location>
        <begin position="110"/>
        <end position="131"/>
    </location>
</feature>
<dbReference type="RefSeq" id="WP_003537943.1">
    <property type="nucleotide sequence ID" value="NZ_BAABXX010000001.1"/>
</dbReference>
<feature type="transmembrane region" description="Helical" evidence="1">
    <location>
        <begin position="184"/>
        <end position="204"/>
    </location>
</feature>
<dbReference type="PANTHER" id="PTHR37810">
    <property type="entry name" value="IMMUNITY PROTEIN SDPI"/>
    <property type="match status" value="1"/>
</dbReference>
<dbReference type="GeneID" id="64196132"/>
<feature type="transmembrane region" description="Helical" evidence="1">
    <location>
        <begin position="82"/>
        <end position="104"/>
    </location>
</feature>
<sequence>MKLKTALITCGVCLLPILFGLIIYDCLPAQMPIHWNIAGEIDNYASKEIFVFLLPILMSGIQLLCLFMMQMDPKYKNYSSKMLKIVVWIIPTITIVLEAITYAIVFGYEISINIVVPIFLGILFVILGNYLPKCRQNFTMGYRLPWTLNDEDNWNKTNRLAGYVMVLGGILIIIMSFFDLAFWAVILFVGAILIIPSVYSFLLYRKK</sequence>
<dbReference type="InterPro" id="IPR026272">
    <property type="entry name" value="SdpI"/>
</dbReference>
<protein>
    <submittedName>
        <fullName evidence="3">DUF1648 domain-containing protein</fullName>
    </submittedName>
</protein>
<dbReference type="AlphaFoldDB" id="A0A3E3ECH1"/>
<dbReference type="InterPro" id="IPR012867">
    <property type="entry name" value="DUF1648"/>
</dbReference>
<gene>
    <name evidence="3" type="ORF">DXB93_11290</name>
</gene>
<evidence type="ECO:0000259" key="2">
    <source>
        <dbReference type="Pfam" id="PF07853"/>
    </source>
</evidence>
<evidence type="ECO:0000313" key="3">
    <source>
        <dbReference type="EMBL" id="RGD84268.1"/>
    </source>
</evidence>